<sequence length="542" mass="58113">MSLRYCRDRYHSYGKPVEVAVEMQQGQRKRKRATSSTSSSSSSSFWSPSSSSSQPSLALPPSTSSSTQVPLAPRQEAAPSASAAPGDGGGSSLLVPPSTVIDSTTTYTKPGFMVVQQWTTITESGSTIVKSQITVVDIPASQTRLPANPVVDGSGIAPTGLLTDSRMTIPPAMSSTMLGLPTTTGPARATGTAATDARSKAQDSGSSNGGFNPMLIFIVVIVVVIGGLIFTTGMFCYRRKKRLQQKRLEEGRMDREYAKTSMAQIDTTGPDYRADDWPLPPPLATTREGRGVHAITRKPSTLLPSPLRDGSYPEFPVPPTVVRKMPSRPVPPQSQPQPRSWAPQPSQQQPRPQSWTWIQIEADTDVETQPHAYAPTQTNAYAPASVPPVSASRTNSGPLSLAGSAYLRVGSGGKGAYPTADTLRSGYPSPATIHSPSSLHKSFISMESAIDPDLSFGANGSRISAQVDTENQQYNSFSYWGDYDFSRRPYSNLRSVHDSVNAASPRLTPLGENSIWEEALMDVDFEVRTPTDTNGGMASPRP</sequence>
<gene>
    <name evidence="3" type="ORF">DRE_00440</name>
</gene>
<proteinExistence type="predicted"/>
<dbReference type="OrthoDB" id="5385536at2759"/>
<accession>W7I4Y5</accession>
<dbReference type="HOGENOM" id="CLU_605532_0_0_1"/>
<feature type="region of interest" description="Disordered" evidence="1">
    <location>
        <begin position="284"/>
        <end position="353"/>
    </location>
</feature>
<evidence type="ECO:0000313" key="3">
    <source>
        <dbReference type="EMBL" id="EWC47472.1"/>
    </source>
</evidence>
<feature type="region of interest" description="Disordered" evidence="1">
    <location>
        <begin position="177"/>
        <end position="206"/>
    </location>
</feature>
<keyword evidence="2" id="KW-0812">Transmembrane</keyword>
<evidence type="ECO:0000313" key="4">
    <source>
        <dbReference type="Proteomes" id="UP000024837"/>
    </source>
</evidence>
<evidence type="ECO:0000256" key="1">
    <source>
        <dbReference type="SAM" id="MobiDB-lite"/>
    </source>
</evidence>
<dbReference type="EMBL" id="KI966410">
    <property type="protein sequence ID" value="EWC47472.1"/>
    <property type="molecule type" value="Genomic_DNA"/>
</dbReference>
<organism evidence="3 4">
    <name type="scientific">Drechslerella stenobrocha 248</name>
    <dbReference type="NCBI Taxonomy" id="1043628"/>
    <lineage>
        <taxon>Eukaryota</taxon>
        <taxon>Fungi</taxon>
        <taxon>Dikarya</taxon>
        <taxon>Ascomycota</taxon>
        <taxon>Pezizomycotina</taxon>
        <taxon>Orbiliomycetes</taxon>
        <taxon>Orbiliales</taxon>
        <taxon>Orbiliaceae</taxon>
        <taxon>Drechslerella</taxon>
    </lineage>
</organism>
<dbReference type="AlphaFoldDB" id="W7I4Y5"/>
<evidence type="ECO:0000256" key="2">
    <source>
        <dbReference type="SAM" id="Phobius"/>
    </source>
</evidence>
<feature type="compositionally biased region" description="Low complexity" evidence="1">
    <location>
        <begin position="336"/>
        <end position="353"/>
    </location>
</feature>
<protein>
    <submittedName>
        <fullName evidence="3">Uncharacterized protein</fullName>
    </submittedName>
</protein>
<keyword evidence="2" id="KW-0472">Membrane</keyword>
<keyword evidence="4" id="KW-1185">Reference proteome</keyword>
<feature type="region of interest" description="Disordered" evidence="1">
    <location>
        <begin position="17"/>
        <end position="97"/>
    </location>
</feature>
<name>W7I4Y5_9PEZI</name>
<feature type="compositionally biased region" description="Low complexity" evidence="1">
    <location>
        <begin position="181"/>
        <end position="196"/>
    </location>
</feature>
<feature type="transmembrane region" description="Helical" evidence="2">
    <location>
        <begin position="214"/>
        <end position="237"/>
    </location>
</feature>
<keyword evidence="2" id="KW-1133">Transmembrane helix</keyword>
<feature type="compositionally biased region" description="Low complexity" evidence="1">
    <location>
        <begin position="34"/>
        <end position="67"/>
    </location>
</feature>
<reference evidence="3 4" key="1">
    <citation type="submission" date="2013-05" db="EMBL/GenBank/DDBJ databases">
        <title>Drechslerella stenobrocha genome reveals carnivorous origination and mechanical trapping mechanism of predatory fungi.</title>
        <authorList>
            <person name="Liu X."/>
            <person name="Zhang W."/>
            <person name="Liu K."/>
        </authorList>
    </citation>
    <scope>NUCLEOTIDE SEQUENCE [LARGE SCALE GENOMIC DNA]</scope>
    <source>
        <strain evidence="3 4">248</strain>
    </source>
</reference>
<dbReference type="Proteomes" id="UP000024837">
    <property type="component" value="Unassembled WGS sequence"/>
</dbReference>